<comment type="function">
    <text evidence="8">This protein is part of the stalk that links CF(0) to CF(1). It either transmits conformational changes from CF(0) to CF(1) or is implicated in proton conduction.</text>
</comment>
<dbReference type="AlphaFoldDB" id="A0A8J7DZV2"/>
<dbReference type="SUPFAM" id="SSF47928">
    <property type="entry name" value="N-terminal domain of the delta subunit of the F1F0-ATP synthase"/>
    <property type="match status" value="1"/>
</dbReference>
<organism evidence="9 10">
    <name type="scientific">Lusitaniella coriacea LEGE 07157</name>
    <dbReference type="NCBI Taxonomy" id="945747"/>
    <lineage>
        <taxon>Bacteria</taxon>
        <taxon>Bacillati</taxon>
        <taxon>Cyanobacteriota</taxon>
        <taxon>Cyanophyceae</taxon>
        <taxon>Spirulinales</taxon>
        <taxon>Lusitaniellaceae</taxon>
        <taxon>Lusitaniella</taxon>
    </lineage>
</organism>
<comment type="similarity">
    <text evidence="8">Belongs to the ATPase delta chain family.</text>
</comment>
<dbReference type="PROSITE" id="PS00389">
    <property type="entry name" value="ATPASE_DELTA"/>
    <property type="match status" value="1"/>
</dbReference>
<dbReference type="Proteomes" id="UP000654482">
    <property type="component" value="Unassembled WGS sequence"/>
</dbReference>
<proteinExistence type="inferred from homology"/>
<reference evidence="9" key="1">
    <citation type="submission" date="2020-10" db="EMBL/GenBank/DDBJ databases">
        <authorList>
            <person name="Castelo-Branco R."/>
            <person name="Eusebio N."/>
            <person name="Adriana R."/>
            <person name="Vieira A."/>
            <person name="Brugerolle De Fraissinette N."/>
            <person name="Rezende De Castro R."/>
            <person name="Schneider M.P."/>
            <person name="Vasconcelos V."/>
            <person name="Leao P.N."/>
        </authorList>
    </citation>
    <scope>NUCLEOTIDE SEQUENCE</scope>
    <source>
        <strain evidence="9">LEGE 07157</strain>
    </source>
</reference>
<evidence type="ECO:0000313" key="9">
    <source>
        <dbReference type="EMBL" id="MBE9118448.1"/>
    </source>
</evidence>
<dbReference type="Gene3D" id="1.10.520.20">
    <property type="entry name" value="N-terminal domain of the delta subunit of the F1F0-ATP synthase"/>
    <property type="match status" value="1"/>
</dbReference>
<name>A0A8J7DZV2_9CYAN</name>
<dbReference type="PRINTS" id="PR00125">
    <property type="entry name" value="ATPASEDELTA"/>
</dbReference>
<keyword evidence="2 8" id="KW-0813">Transport</keyword>
<dbReference type="NCBIfam" id="TIGR01145">
    <property type="entry name" value="ATP_synt_delta"/>
    <property type="match status" value="1"/>
</dbReference>
<comment type="subcellular location">
    <subcellularLocation>
        <location evidence="8">Cellular thylakoid membrane</location>
        <topology evidence="8">Peripheral membrane protein</topology>
    </subcellularLocation>
    <subcellularLocation>
        <location evidence="1">Membrane</location>
    </subcellularLocation>
</comment>
<dbReference type="HAMAP" id="MF_01416">
    <property type="entry name" value="ATP_synth_delta_bact"/>
    <property type="match status" value="1"/>
</dbReference>
<evidence type="ECO:0000256" key="7">
    <source>
        <dbReference type="ARBA" id="ARBA00023310"/>
    </source>
</evidence>
<dbReference type="InterPro" id="IPR026015">
    <property type="entry name" value="ATP_synth_OSCP/delta_N_sf"/>
</dbReference>
<evidence type="ECO:0000313" key="10">
    <source>
        <dbReference type="Proteomes" id="UP000654482"/>
    </source>
</evidence>
<keyword evidence="5 8" id="KW-0472">Membrane</keyword>
<dbReference type="GO" id="GO:0046933">
    <property type="term" value="F:proton-transporting ATP synthase activity, rotational mechanism"/>
    <property type="evidence" value="ECO:0007669"/>
    <property type="project" value="UniProtKB-UniRule"/>
</dbReference>
<comment type="caution">
    <text evidence="9">The sequence shown here is derived from an EMBL/GenBank/DDBJ whole genome shotgun (WGS) entry which is preliminary data.</text>
</comment>
<accession>A0A8J7DZV2</accession>
<evidence type="ECO:0000256" key="6">
    <source>
        <dbReference type="ARBA" id="ARBA00023196"/>
    </source>
</evidence>
<dbReference type="NCBIfam" id="NF004402">
    <property type="entry name" value="PRK05758.2-2"/>
    <property type="match status" value="1"/>
</dbReference>
<dbReference type="GO" id="GO:0045259">
    <property type="term" value="C:proton-transporting ATP synthase complex"/>
    <property type="evidence" value="ECO:0007669"/>
    <property type="project" value="UniProtKB-KW"/>
</dbReference>
<evidence type="ECO:0000256" key="2">
    <source>
        <dbReference type="ARBA" id="ARBA00022448"/>
    </source>
</evidence>
<sequence length="185" mass="20111">MKGSLLTEGIAEPYAQALMSIAQSNNSAEQLGEEIKALNALLENSPELRGFLKNPTLDDQKKKAVLLQIIGEDASPYFVNFLKLLVDKRRIFVLEEITEAYLALLRDMNQTVLAEVTSAAELSDAQKEAVENRVKEMTDAAQVELKTSVDPALIGGVIVKVGSQVLDASLKGQLRRIGLQLSSAT</sequence>
<dbReference type="InterPro" id="IPR020781">
    <property type="entry name" value="ATPase_OSCP/d_CS"/>
</dbReference>
<protein>
    <recommendedName>
        <fullName evidence="8">ATP synthase subunit delta</fullName>
    </recommendedName>
    <alternativeName>
        <fullName evidence="8">ATP synthase F(1) sector subunit delta</fullName>
    </alternativeName>
    <alternativeName>
        <fullName evidence="8">F-type ATPase subunit delta</fullName>
        <shortName evidence="8">F-ATPase subunit delta</shortName>
    </alternativeName>
</protein>
<evidence type="ECO:0000256" key="1">
    <source>
        <dbReference type="ARBA" id="ARBA00004370"/>
    </source>
</evidence>
<dbReference type="EMBL" id="JADEWZ010000047">
    <property type="protein sequence ID" value="MBE9118448.1"/>
    <property type="molecule type" value="Genomic_DNA"/>
</dbReference>
<keyword evidence="8" id="KW-0793">Thylakoid</keyword>
<evidence type="ECO:0000256" key="8">
    <source>
        <dbReference type="HAMAP-Rule" id="MF_01416"/>
    </source>
</evidence>
<gene>
    <name evidence="8" type="primary">atpH</name>
    <name evidence="8" type="synonym">atpD</name>
    <name evidence="9" type="ORF">IQ249_21380</name>
</gene>
<dbReference type="RefSeq" id="WP_194031532.1">
    <property type="nucleotide sequence ID" value="NZ_JADEWZ010000047.1"/>
</dbReference>
<dbReference type="GO" id="GO:0031676">
    <property type="term" value="C:plasma membrane-derived thylakoid membrane"/>
    <property type="evidence" value="ECO:0007669"/>
    <property type="project" value="UniProtKB-SubCell"/>
</dbReference>
<comment type="function">
    <text evidence="8">F(1)F(0) ATP synthase produces ATP from ADP in the presence of a proton or sodium gradient. F-type ATPases consist of two structural domains, F(1) containing the extramembraneous catalytic core and F(0) containing the membrane proton channel, linked together by a central stalk and a peripheral stalk. During catalysis, ATP synthesis in the catalytic domain of F(1) is coupled via a rotary mechanism of the central stalk subunits to proton translocation.</text>
</comment>
<dbReference type="Pfam" id="PF00213">
    <property type="entry name" value="OSCP"/>
    <property type="match status" value="1"/>
</dbReference>
<dbReference type="InterPro" id="IPR000711">
    <property type="entry name" value="ATPase_OSCP/dsu"/>
</dbReference>
<evidence type="ECO:0000256" key="4">
    <source>
        <dbReference type="ARBA" id="ARBA00023065"/>
    </source>
</evidence>
<keyword evidence="10" id="KW-1185">Reference proteome</keyword>
<dbReference type="PANTHER" id="PTHR11910">
    <property type="entry name" value="ATP SYNTHASE DELTA CHAIN"/>
    <property type="match status" value="1"/>
</dbReference>
<keyword evidence="4 8" id="KW-0406">Ion transport</keyword>
<evidence type="ECO:0000256" key="5">
    <source>
        <dbReference type="ARBA" id="ARBA00023136"/>
    </source>
</evidence>
<keyword evidence="6 8" id="KW-0139">CF(1)</keyword>
<keyword evidence="7 8" id="KW-0066">ATP synthesis</keyword>
<keyword evidence="3 8" id="KW-0375">Hydrogen ion transport</keyword>
<evidence type="ECO:0000256" key="3">
    <source>
        <dbReference type="ARBA" id="ARBA00022781"/>
    </source>
</evidence>